<dbReference type="GeneTree" id="ENSGT00390000003910"/>
<sequence>MKPVFSRPKEHRQQDWDRDNRSIIWKKEPRYLKSEVKFIDLNKVRRKFQSCYPKSPRTCTCACHTFGGQLPVPRDLATFPYWVPRSVRFPGKTHKTTSDFIWTKSCISGGFRIFYHQWRICCNEERLRRWQMIQAQLQVTAPQTQEEEQEQESNGPFFLSPGLVIGSFYGLVMIVISVFRFFFRC</sequence>
<dbReference type="HOGENOM" id="CLU_1460878_0_0_1"/>
<dbReference type="PANTHER" id="PTHR14693">
    <property type="entry name" value="RIKEN CDNA 1700018B08"/>
    <property type="match status" value="1"/>
</dbReference>
<reference evidence="2 3" key="1">
    <citation type="journal article" date="2011" name="Proc. Natl. Acad. Sci. U.S.A.">
        <title>Genetic diversity and population structure of the endangered marsupial Sarcophilus harrisii (Tasmanian devil).</title>
        <authorList>
            <person name="Miller W."/>
            <person name="Hayes V.M."/>
            <person name="Ratan A."/>
            <person name="Petersen D.C."/>
            <person name="Wittekindt N.E."/>
            <person name="Miller J."/>
            <person name="Walenz B."/>
            <person name="Knight J."/>
            <person name="Qi J."/>
            <person name="Zhao F."/>
            <person name="Wang Q."/>
            <person name="Bedoya-Reina O.C."/>
            <person name="Katiyar N."/>
            <person name="Tomsho L.P."/>
            <person name="Kasson L.M."/>
            <person name="Hardie R.A."/>
            <person name="Woodbridge P."/>
            <person name="Tindall E.A."/>
            <person name="Bertelsen M.F."/>
            <person name="Dixon D."/>
            <person name="Pyecroft S."/>
            <person name="Helgen K.M."/>
            <person name="Lesk A.M."/>
            <person name="Pringle T.H."/>
            <person name="Patterson N."/>
            <person name="Zhang Y."/>
            <person name="Kreiss A."/>
            <person name="Woods G.M."/>
            <person name="Jones M.E."/>
            <person name="Schuster S.C."/>
        </authorList>
    </citation>
    <scope>NUCLEOTIDE SEQUENCE [LARGE SCALE GENOMIC DNA]</scope>
</reference>
<dbReference type="Ensembl" id="ENSSHAT00000019926.2">
    <property type="protein sequence ID" value="ENSSHAP00000019769.1"/>
    <property type="gene ID" value="ENSSHAG00000016780.2"/>
</dbReference>
<dbReference type="PANTHER" id="PTHR14693:SF0">
    <property type="entry name" value="RIKEN CDNA 1700018B08 GENE"/>
    <property type="match status" value="1"/>
</dbReference>
<feature type="transmembrane region" description="Helical" evidence="1">
    <location>
        <begin position="158"/>
        <end position="183"/>
    </location>
</feature>
<keyword evidence="1" id="KW-0472">Membrane</keyword>
<reference evidence="2" key="2">
    <citation type="submission" date="2025-08" db="UniProtKB">
        <authorList>
            <consortium name="Ensembl"/>
        </authorList>
    </citation>
    <scope>IDENTIFICATION</scope>
</reference>
<dbReference type="InterPro" id="IPR027919">
    <property type="entry name" value="DUF4568"/>
</dbReference>
<organism evidence="2 3">
    <name type="scientific">Sarcophilus harrisii</name>
    <name type="common">Tasmanian devil</name>
    <name type="synonym">Sarcophilus laniarius</name>
    <dbReference type="NCBI Taxonomy" id="9305"/>
    <lineage>
        <taxon>Eukaryota</taxon>
        <taxon>Metazoa</taxon>
        <taxon>Chordata</taxon>
        <taxon>Craniata</taxon>
        <taxon>Vertebrata</taxon>
        <taxon>Euteleostomi</taxon>
        <taxon>Mammalia</taxon>
        <taxon>Metatheria</taxon>
        <taxon>Dasyuromorphia</taxon>
        <taxon>Dasyuridae</taxon>
        <taxon>Sarcophilus</taxon>
    </lineage>
</organism>
<proteinExistence type="predicted"/>
<dbReference type="Proteomes" id="UP000007648">
    <property type="component" value="Unassembled WGS sequence"/>
</dbReference>
<dbReference type="eggNOG" id="ENOG502TF3P">
    <property type="taxonomic scope" value="Eukaryota"/>
</dbReference>
<dbReference type="Pfam" id="PF15132">
    <property type="entry name" value="DUF4568"/>
    <property type="match status" value="1"/>
</dbReference>
<accession>G3WWG4</accession>
<reference evidence="2" key="3">
    <citation type="submission" date="2025-09" db="UniProtKB">
        <authorList>
            <consortium name="Ensembl"/>
        </authorList>
    </citation>
    <scope>IDENTIFICATION</scope>
</reference>
<dbReference type="OMA" id="QIQKMVR"/>
<evidence type="ECO:0000313" key="2">
    <source>
        <dbReference type="Ensembl" id="ENSSHAP00000019769.1"/>
    </source>
</evidence>
<protein>
    <submittedName>
        <fullName evidence="2">Uncharacterized protein</fullName>
    </submittedName>
</protein>
<keyword evidence="1" id="KW-0812">Transmembrane</keyword>
<name>G3WWG4_SARHA</name>
<keyword evidence="3" id="KW-1185">Reference proteome</keyword>
<evidence type="ECO:0000256" key="1">
    <source>
        <dbReference type="SAM" id="Phobius"/>
    </source>
</evidence>
<keyword evidence="1" id="KW-1133">Transmembrane helix</keyword>
<dbReference type="AlphaFoldDB" id="G3WWG4"/>
<evidence type="ECO:0000313" key="3">
    <source>
        <dbReference type="Proteomes" id="UP000007648"/>
    </source>
</evidence>